<evidence type="ECO:0000256" key="8">
    <source>
        <dbReference type="ARBA" id="ARBA00023136"/>
    </source>
</evidence>
<keyword evidence="12" id="KW-1185">Reference proteome</keyword>
<dbReference type="InterPro" id="IPR041084">
    <property type="entry name" value="Ncstrn_small"/>
</dbReference>
<proteinExistence type="inferred from homology"/>
<dbReference type="GO" id="GO:0007219">
    <property type="term" value="P:Notch signaling pathway"/>
    <property type="evidence" value="ECO:0007669"/>
    <property type="project" value="UniProtKB-KW"/>
</dbReference>
<dbReference type="SUPFAM" id="SSF53187">
    <property type="entry name" value="Zn-dependent exopeptidases"/>
    <property type="match status" value="1"/>
</dbReference>
<evidence type="ECO:0000259" key="11">
    <source>
        <dbReference type="Pfam" id="PF18266"/>
    </source>
</evidence>
<keyword evidence="6" id="KW-0914">Notch signaling pathway</keyword>
<comment type="subcellular location">
    <subcellularLocation>
        <location evidence="1">Membrane</location>
        <topology evidence="1">Single-pass type I membrane protein</topology>
    </subcellularLocation>
</comment>
<dbReference type="PANTHER" id="PTHR21092">
    <property type="entry name" value="NICASTRIN"/>
    <property type="match status" value="1"/>
</dbReference>
<evidence type="ECO:0000256" key="5">
    <source>
        <dbReference type="ARBA" id="ARBA00022729"/>
    </source>
</evidence>
<organism evidence="12 13">
    <name type="scientific">Acrobeloides nanus</name>
    <dbReference type="NCBI Taxonomy" id="290746"/>
    <lineage>
        <taxon>Eukaryota</taxon>
        <taxon>Metazoa</taxon>
        <taxon>Ecdysozoa</taxon>
        <taxon>Nematoda</taxon>
        <taxon>Chromadorea</taxon>
        <taxon>Rhabditida</taxon>
        <taxon>Tylenchina</taxon>
        <taxon>Cephalobomorpha</taxon>
        <taxon>Cephaloboidea</taxon>
        <taxon>Cephalobidae</taxon>
        <taxon>Acrobeloides</taxon>
    </lineage>
</organism>
<evidence type="ECO:0000256" key="4">
    <source>
        <dbReference type="ARBA" id="ARBA00022692"/>
    </source>
</evidence>
<evidence type="ECO:0000256" key="7">
    <source>
        <dbReference type="ARBA" id="ARBA00022989"/>
    </source>
</evidence>
<dbReference type="GO" id="GO:0016485">
    <property type="term" value="P:protein processing"/>
    <property type="evidence" value="ECO:0007669"/>
    <property type="project" value="InterPro"/>
</dbReference>
<keyword evidence="9" id="KW-0325">Glycoprotein</keyword>
<evidence type="ECO:0000256" key="1">
    <source>
        <dbReference type="ARBA" id="ARBA00004479"/>
    </source>
</evidence>
<dbReference type="Pfam" id="PF18266">
    <property type="entry name" value="Ncstrn_small"/>
    <property type="match status" value="1"/>
</dbReference>
<accession>A0A914C5B5</accession>
<reference evidence="13" key="1">
    <citation type="submission" date="2022-11" db="UniProtKB">
        <authorList>
            <consortium name="WormBaseParasite"/>
        </authorList>
    </citation>
    <scope>IDENTIFICATION</scope>
</reference>
<evidence type="ECO:0000256" key="6">
    <source>
        <dbReference type="ARBA" id="ARBA00022976"/>
    </source>
</evidence>
<protein>
    <recommendedName>
        <fullName evidence="3">Nicastrin</fullName>
    </recommendedName>
</protein>
<dbReference type="GO" id="GO:0005886">
    <property type="term" value="C:plasma membrane"/>
    <property type="evidence" value="ECO:0007669"/>
    <property type="project" value="TreeGrafter"/>
</dbReference>
<evidence type="ECO:0000313" key="13">
    <source>
        <dbReference type="WBParaSite" id="ACRNAN_Path_325.g1244.t2"/>
    </source>
</evidence>
<dbReference type="InterPro" id="IPR008710">
    <property type="entry name" value="Nicastrin"/>
</dbReference>
<evidence type="ECO:0000256" key="10">
    <source>
        <dbReference type="SAM" id="Phobius"/>
    </source>
</evidence>
<evidence type="ECO:0000313" key="12">
    <source>
        <dbReference type="Proteomes" id="UP000887540"/>
    </source>
</evidence>
<dbReference type="AlphaFoldDB" id="A0A914C5B5"/>
<feature type="domain" description="Nicastrin small lobe" evidence="11">
    <location>
        <begin position="43"/>
        <end position="208"/>
    </location>
</feature>
<feature type="transmembrane region" description="Helical" evidence="10">
    <location>
        <begin position="631"/>
        <end position="648"/>
    </location>
</feature>
<evidence type="ECO:0000256" key="9">
    <source>
        <dbReference type="ARBA" id="ARBA00023180"/>
    </source>
</evidence>
<evidence type="ECO:0000256" key="3">
    <source>
        <dbReference type="ARBA" id="ARBA00015303"/>
    </source>
</evidence>
<keyword evidence="7 10" id="KW-1133">Transmembrane helix</keyword>
<keyword evidence="4 10" id="KW-0812">Transmembrane</keyword>
<dbReference type="GO" id="GO:0007220">
    <property type="term" value="P:Notch receptor processing"/>
    <property type="evidence" value="ECO:0007669"/>
    <property type="project" value="TreeGrafter"/>
</dbReference>
<dbReference type="WBParaSite" id="ACRNAN_Path_325.g1244.t2">
    <property type="protein sequence ID" value="ACRNAN_Path_325.g1244.t2"/>
    <property type="gene ID" value="ACRNAN_Path_325.g1244"/>
</dbReference>
<comment type="similarity">
    <text evidence="2">Belongs to the nicastrin family.</text>
</comment>
<sequence length="670" mass="75498">MSRLLPLGSGPGLNRYRYFGSVVHSERLKDQITVQLDSGKHDCFTLLNGTNQIGCQSNPQGNAGTLILVNHAAELENSSNQIGDIIVAVNIEQLTKTLVDSLISTKSIKGVILFRNQTNLQRTNSEDSSCPNQEFSFYKSQESSCEWNKKGAVHPSGLRFLDWKKPVLFITNETEVDLIVNKCIKAFNFDSSNTSPKCTAKMTMRMHAAGDAQICLRRQQLFSGLSDTISLCDPLGDENIFAIVPHVSKIDQPNVFMLTTRLDTFSMFTNNDGGDVSVLTSLISSLVVANAIGQNLENFQSRAKANNKQIMFGFLHGESLGYIGSSRMVFDMNLGKFPVEDKGFSPNKSAHSLSLNDIKLYLELQHIGFEADLKNYFIHLDPHIYSKFKLQIDQAINSSVTGMKINGFKLRKTSIKSNAQVPPSSYHTLLKHEAVPGFIISTADQFYQYKDTNSLLDKALREDHERTFRSSVIKHITAAATSSLYTILNHVLSTDPTQEKDYVIKQDFIEKLVDCFFYTENWSCSFFNEILNITQKADFGNRTFALNVNNSAQCKTLNEGQNLFSFNWQFDPITNKSYCYKTSVYRTPASSPAFEIEDYDFLNGTYSTWVESVWDPRRLELYVSTGYTTDLIVLLFGILFFATSLLVCRKMNIESWLDDPVLLPNRPEPL</sequence>
<evidence type="ECO:0000256" key="2">
    <source>
        <dbReference type="ARBA" id="ARBA00007717"/>
    </source>
</evidence>
<name>A0A914C5B5_9BILA</name>
<keyword evidence="5" id="KW-0732">Signal</keyword>
<dbReference type="Pfam" id="PF05450">
    <property type="entry name" value="Nicastrin"/>
    <property type="match status" value="1"/>
</dbReference>
<keyword evidence="8 10" id="KW-0472">Membrane</keyword>
<dbReference type="Proteomes" id="UP000887540">
    <property type="component" value="Unplaced"/>
</dbReference>
<dbReference type="PANTHER" id="PTHR21092:SF0">
    <property type="entry name" value="NICASTRIN"/>
    <property type="match status" value="1"/>
</dbReference>